<name>A0ACC0VUJ7_9STRA</name>
<organism evidence="1 2">
    <name type="scientific">Peronosclerospora sorghi</name>
    <dbReference type="NCBI Taxonomy" id="230839"/>
    <lineage>
        <taxon>Eukaryota</taxon>
        <taxon>Sar</taxon>
        <taxon>Stramenopiles</taxon>
        <taxon>Oomycota</taxon>
        <taxon>Peronosporomycetes</taxon>
        <taxon>Peronosporales</taxon>
        <taxon>Peronosporaceae</taxon>
        <taxon>Peronosclerospora</taxon>
    </lineage>
</organism>
<reference evidence="1 2" key="1">
    <citation type="journal article" date="2022" name="bioRxiv">
        <title>The genome of the oomycete Peronosclerospora sorghi, a cosmopolitan pathogen of maize and sorghum, is inflated with dispersed pseudogenes.</title>
        <authorList>
            <person name="Fletcher K."/>
            <person name="Martin F."/>
            <person name="Isakeit T."/>
            <person name="Cavanaugh K."/>
            <person name="Magill C."/>
            <person name="Michelmore R."/>
        </authorList>
    </citation>
    <scope>NUCLEOTIDE SEQUENCE [LARGE SCALE GENOMIC DNA]</scope>
    <source>
        <strain evidence="1">P6</strain>
    </source>
</reference>
<gene>
    <name evidence="1" type="ORF">PsorP6_009991</name>
</gene>
<evidence type="ECO:0000313" key="2">
    <source>
        <dbReference type="Proteomes" id="UP001163321"/>
    </source>
</evidence>
<evidence type="ECO:0000313" key="1">
    <source>
        <dbReference type="EMBL" id="KAI9910149.1"/>
    </source>
</evidence>
<sequence length="263" mass="28844">MNIAPSQYELQVATSECPSLADALSSVNAARKETTKRRTREFAIALPKKIFPSFRGTSARVFYVVSITAQCASSGGKPFSVHLPFDVYGSEYYFAANNTVASASQVEASKDHDSGNSMKAETSVESMAEKSVGVLCQGNQVAFELRPSLMHGRVETELLQHAQTRIFTIGKENSHLVRFLLTKQFYQPGDVLLGIFDFTQNELGALLSRIVLLRLKSTVNASSCAPIVALPNKSEEIIVLELHTCQFQAKAKSTTLNLWTCLN</sequence>
<dbReference type="Proteomes" id="UP001163321">
    <property type="component" value="Chromosome 6"/>
</dbReference>
<keyword evidence="2" id="KW-1185">Reference proteome</keyword>
<accession>A0ACC0VUJ7</accession>
<proteinExistence type="predicted"/>
<protein>
    <submittedName>
        <fullName evidence="1">Uncharacterized protein</fullName>
    </submittedName>
</protein>
<dbReference type="EMBL" id="CM047585">
    <property type="protein sequence ID" value="KAI9910149.1"/>
    <property type="molecule type" value="Genomic_DNA"/>
</dbReference>
<comment type="caution">
    <text evidence="1">The sequence shown here is derived from an EMBL/GenBank/DDBJ whole genome shotgun (WGS) entry which is preliminary data.</text>
</comment>